<dbReference type="SMART" id="SM00855">
    <property type="entry name" value="PGAM"/>
    <property type="match status" value="1"/>
</dbReference>
<dbReference type="Pfam" id="PF00300">
    <property type="entry name" value="His_Phos_1"/>
    <property type="match status" value="1"/>
</dbReference>
<dbReference type="SUPFAM" id="SSF53254">
    <property type="entry name" value="Phosphoglycerate mutase-like"/>
    <property type="match status" value="1"/>
</dbReference>
<dbReference type="InterPro" id="IPR029033">
    <property type="entry name" value="His_PPase_superfam"/>
</dbReference>
<proteinExistence type="predicted"/>
<dbReference type="InterPro" id="IPR013078">
    <property type="entry name" value="His_Pase_superF_clade-1"/>
</dbReference>
<dbReference type="PANTHER" id="PTHR46517:SF1">
    <property type="entry name" value="FRUCTOSE-2,6-BISPHOSPHATASE TIGAR"/>
    <property type="match status" value="1"/>
</dbReference>
<evidence type="ECO:0000313" key="3">
    <source>
        <dbReference type="Proteomes" id="UP001055149"/>
    </source>
</evidence>
<protein>
    <submittedName>
        <fullName evidence="2">Phosphoglycerate mutase</fullName>
    </submittedName>
</protein>
<name>A0ABQ5JIQ5_9LACO</name>
<dbReference type="Proteomes" id="UP001055149">
    <property type="component" value="Unassembled WGS sequence"/>
</dbReference>
<evidence type="ECO:0000256" key="1">
    <source>
        <dbReference type="ARBA" id="ARBA00022801"/>
    </source>
</evidence>
<dbReference type="EMBL" id="BQXH01000008">
    <property type="protein sequence ID" value="GKS81337.1"/>
    <property type="molecule type" value="Genomic_DNA"/>
</dbReference>
<dbReference type="Gene3D" id="3.40.50.1240">
    <property type="entry name" value="Phosphoglycerate mutase-like"/>
    <property type="match status" value="1"/>
</dbReference>
<sequence>MRLYFVRHGETINNKKHVFNGGSVDPVLTEEGQQEARRLGNYLSEIKFDACFSSPLKRAYETAQAVLEENVMSTPEIKVMQDLTEMNLGDWDGKAIAELHDEEQIKNYFEEPAYFDAATIHAESYREVQQRGNQAVKKICQLSAGQENILIASHGLFLNTVLKTLAGVPLNEIRRDGLLPTSSVTIFDVNDRCDFQLVEWGIKPE</sequence>
<dbReference type="PIRSF" id="PIRSF000709">
    <property type="entry name" value="6PFK_2-Ptase"/>
    <property type="match status" value="1"/>
</dbReference>
<comment type="caution">
    <text evidence="2">The sequence shown here is derived from an EMBL/GenBank/DDBJ whole genome shotgun (WGS) entry which is preliminary data.</text>
</comment>
<accession>A0ABQ5JIQ5</accession>
<dbReference type="RefSeq" id="WP_244055096.1">
    <property type="nucleotide sequence ID" value="NZ_BQXH01000008.1"/>
</dbReference>
<organism evidence="2 3">
    <name type="scientific">Ligilactobacillus pabuli</name>
    <dbReference type="NCBI Taxonomy" id="2886039"/>
    <lineage>
        <taxon>Bacteria</taxon>
        <taxon>Bacillati</taxon>
        <taxon>Bacillota</taxon>
        <taxon>Bacilli</taxon>
        <taxon>Lactobacillales</taxon>
        <taxon>Lactobacillaceae</taxon>
        <taxon>Ligilactobacillus</taxon>
    </lineage>
</organism>
<reference evidence="2" key="1">
    <citation type="journal article" date="2022" name="Int. J. Syst. Evol. Microbiol.">
        <title>A novel species of lactic acid bacteria, Ligilactobacillus pabuli sp. nov., isolated from alfalfa silage.</title>
        <authorList>
            <person name="Tohno M."/>
            <person name="Tanizawa Y."/>
            <person name="Sawada H."/>
            <person name="Sakamoto M."/>
            <person name="Ohkuma M."/>
            <person name="Kobayashi H."/>
        </authorList>
    </citation>
    <scope>NUCLEOTIDE SEQUENCE</scope>
    <source>
        <strain evidence="2">AF129</strain>
    </source>
</reference>
<dbReference type="PANTHER" id="PTHR46517">
    <property type="entry name" value="FRUCTOSE-2,6-BISPHOSPHATASE TIGAR"/>
    <property type="match status" value="1"/>
</dbReference>
<keyword evidence="3" id="KW-1185">Reference proteome</keyword>
<gene>
    <name evidence="2" type="ORF">LPAF129_10230</name>
</gene>
<dbReference type="InterPro" id="IPR051695">
    <property type="entry name" value="Phosphoglycerate_Mutase"/>
</dbReference>
<keyword evidence="1" id="KW-0378">Hydrolase</keyword>
<dbReference type="CDD" id="cd07067">
    <property type="entry name" value="HP_PGM_like"/>
    <property type="match status" value="1"/>
</dbReference>
<evidence type="ECO:0000313" key="2">
    <source>
        <dbReference type="EMBL" id="GKS81337.1"/>
    </source>
</evidence>